<protein>
    <recommendedName>
        <fullName evidence="4">Ribosome production factor 2 homolog</fullName>
    </recommendedName>
    <alternativeName>
        <fullName evidence="4">Ribosome biogenesis protein RPF2 homolog</fullName>
    </alternativeName>
</protein>
<dbReference type="PANTHER" id="PTHR12728">
    <property type="entry name" value="BRIX DOMAIN CONTAINING PROTEIN"/>
    <property type="match status" value="1"/>
</dbReference>
<keyword evidence="3 4" id="KW-0539">Nucleus</keyword>
<reference evidence="7" key="1">
    <citation type="submission" date="2021-07" db="EMBL/GenBank/DDBJ databases">
        <title>Elsinoe batatas strain:CRI-CJ2 Genome sequencing and assembly.</title>
        <authorList>
            <person name="Huang L."/>
        </authorList>
    </citation>
    <scope>NUCLEOTIDE SEQUENCE</scope>
    <source>
        <strain evidence="7">CRI-CJ2</strain>
    </source>
</reference>
<dbReference type="Pfam" id="PF04427">
    <property type="entry name" value="Brix"/>
    <property type="match status" value="1"/>
</dbReference>
<dbReference type="GO" id="GO:0000463">
    <property type="term" value="P:maturation of LSU-rRNA from tricistronic rRNA transcript (SSU-rRNA, 5.8S rRNA, LSU-rRNA)"/>
    <property type="evidence" value="ECO:0007669"/>
    <property type="project" value="TreeGrafter"/>
</dbReference>
<name>A0A8K0LBW8_9PEZI</name>
<feature type="compositionally biased region" description="Acidic residues" evidence="5">
    <location>
        <begin position="300"/>
        <end position="309"/>
    </location>
</feature>
<evidence type="ECO:0000256" key="5">
    <source>
        <dbReference type="SAM" id="MobiDB-lite"/>
    </source>
</evidence>
<dbReference type="AlphaFoldDB" id="A0A8K0LBW8"/>
<comment type="caution">
    <text evidence="7">The sequence shown here is derived from an EMBL/GenBank/DDBJ whole genome shotgun (WGS) entry which is preliminary data.</text>
</comment>
<evidence type="ECO:0000256" key="2">
    <source>
        <dbReference type="ARBA" id="ARBA00010782"/>
    </source>
</evidence>
<dbReference type="PROSITE" id="PS50833">
    <property type="entry name" value="BRIX"/>
    <property type="match status" value="1"/>
</dbReference>
<keyword evidence="8" id="KW-1185">Reference proteome</keyword>
<evidence type="ECO:0000313" key="8">
    <source>
        <dbReference type="Proteomes" id="UP000809789"/>
    </source>
</evidence>
<dbReference type="GO" id="GO:0019843">
    <property type="term" value="F:rRNA binding"/>
    <property type="evidence" value="ECO:0007669"/>
    <property type="project" value="UniProtKB-UniRule"/>
</dbReference>
<feature type="region of interest" description="Disordered" evidence="5">
    <location>
        <begin position="285"/>
        <end position="319"/>
    </location>
</feature>
<dbReference type="InterPro" id="IPR007109">
    <property type="entry name" value="Brix"/>
</dbReference>
<dbReference type="SMART" id="SM00879">
    <property type="entry name" value="Brix"/>
    <property type="match status" value="1"/>
</dbReference>
<dbReference type="OrthoDB" id="407658at2759"/>
<sequence length="319" mass="36451">MLRTIKPKNARTKRVLEKRAPLTSENAKQTLFLRYTTCSELLQLLMTDLISLKQPLCLRFDKKNTIHPFEDASSLEFFSEKNDTSLVVYGSHSKKRPHCLTLARMFDHKVLDMLELLVEPESVRTLRQFKGAKPATGLKPLVGFSGTLWESPEENEYTLARSLLLDLMRGEETGNVDVEGLQYLVHFTVGEQEEGKGKPMIRMRCYMIKTRKSGQKLPRVEVEEMGPRVDFRVGRVKEADKELWKQAMRKPRGTEEKSRKNIETDLVGDKVGRIHMGKQNLATMQTRKMKGLKRSRDVDETLLSDDGEDGGVALKKAKA</sequence>
<dbReference type="PANTHER" id="PTHR12728:SF0">
    <property type="entry name" value="RIBOSOME PRODUCTION FACTOR 2 HOMOLOG"/>
    <property type="match status" value="1"/>
</dbReference>
<gene>
    <name evidence="7" type="ORF">KVT40_000943</name>
</gene>
<evidence type="ECO:0000256" key="1">
    <source>
        <dbReference type="ARBA" id="ARBA00004604"/>
    </source>
</evidence>
<dbReference type="GO" id="GO:0005730">
    <property type="term" value="C:nucleolus"/>
    <property type="evidence" value="ECO:0007669"/>
    <property type="project" value="UniProtKB-SubCell"/>
</dbReference>
<evidence type="ECO:0000256" key="4">
    <source>
        <dbReference type="RuleBase" id="RU367086"/>
    </source>
</evidence>
<comment type="subcellular location">
    <subcellularLocation>
        <location evidence="1 4">Nucleus</location>
        <location evidence="1 4">Nucleolus</location>
    </subcellularLocation>
</comment>
<evidence type="ECO:0000313" key="7">
    <source>
        <dbReference type="EMBL" id="KAG8631803.1"/>
    </source>
</evidence>
<dbReference type="InterPro" id="IPR039770">
    <property type="entry name" value="Rpf2"/>
</dbReference>
<dbReference type="GO" id="GO:0000027">
    <property type="term" value="P:ribosomal large subunit assembly"/>
    <property type="evidence" value="ECO:0007669"/>
    <property type="project" value="InterPro"/>
</dbReference>
<comment type="similarity">
    <text evidence="2 4">Belongs to the RPF2 family.</text>
</comment>
<dbReference type="Proteomes" id="UP000809789">
    <property type="component" value="Unassembled WGS sequence"/>
</dbReference>
<proteinExistence type="inferred from homology"/>
<dbReference type="EMBL" id="JAESVG020000001">
    <property type="protein sequence ID" value="KAG8631803.1"/>
    <property type="molecule type" value="Genomic_DNA"/>
</dbReference>
<feature type="domain" description="Brix" evidence="6">
    <location>
        <begin position="28"/>
        <end position="242"/>
    </location>
</feature>
<organism evidence="7 8">
    <name type="scientific">Elsinoe batatas</name>
    <dbReference type="NCBI Taxonomy" id="2601811"/>
    <lineage>
        <taxon>Eukaryota</taxon>
        <taxon>Fungi</taxon>
        <taxon>Dikarya</taxon>
        <taxon>Ascomycota</taxon>
        <taxon>Pezizomycotina</taxon>
        <taxon>Dothideomycetes</taxon>
        <taxon>Dothideomycetidae</taxon>
        <taxon>Myriangiales</taxon>
        <taxon>Elsinoaceae</taxon>
        <taxon>Elsinoe</taxon>
    </lineage>
</organism>
<evidence type="ECO:0000259" key="6">
    <source>
        <dbReference type="PROSITE" id="PS50833"/>
    </source>
</evidence>
<accession>A0A8K0LBW8</accession>
<evidence type="ECO:0000256" key="3">
    <source>
        <dbReference type="ARBA" id="ARBA00023242"/>
    </source>
</evidence>